<dbReference type="SUPFAM" id="SSF53092">
    <property type="entry name" value="Creatinase/prolidase N-terminal domain"/>
    <property type="match status" value="1"/>
</dbReference>
<evidence type="ECO:0000313" key="3">
    <source>
        <dbReference type="EMBL" id="RSL29899.1"/>
    </source>
</evidence>
<accession>A0A428MUU2</accession>
<feature type="domain" description="Peptidase M24" evidence="1">
    <location>
        <begin position="165"/>
        <end position="371"/>
    </location>
</feature>
<gene>
    <name evidence="3" type="ORF">D7Z54_28905</name>
</gene>
<dbReference type="AlphaFoldDB" id="A0A428MUU2"/>
<comment type="caution">
    <text evidence="3">The sequence shown here is derived from an EMBL/GenBank/DDBJ whole genome shotgun (WGS) entry which is preliminary data.</text>
</comment>
<dbReference type="Pfam" id="PF01321">
    <property type="entry name" value="Creatinase_N"/>
    <property type="match status" value="1"/>
</dbReference>
<reference evidence="3 4" key="1">
    <citation type="submission" date="2018-10" db="EMBL/GenBank/DDBJ databases">
        <title>Draft genome sequence of Bacillus salarius IM0101, isolated from a hypersaline soil in Inner Mongolia, China.</title>
        <authorList>
            <person name="Yamprayoonswat W."/>
            <person name="Boonvisut S."/>
            <person name="Jumpathong W."/>
            <person name="Sittihan S."/>
            <person name="Ruangsuj P."/>
            <person name="Wanthongcharoen S."/>
            <person name="Thongpramul N."/>
            <person name="Pimmason S."/>
            <person name="Yu B."/>
            <person name="Yasawong M."/>
        </authorList>
    </citation>
    <scope>NUCLEOTIDE SEQUENCE [LARGE SCALE GENOMIC DNA]</scope>
    <source>
        <strain evidence="3 4">IM0101</strain>
    </source>
</reference>
<dbReference type="Gene3D" id="3.90.230.10">
    <property type="entry name" value="Creatinase/methionine aminopeptidase superfamily"/>
    <property type="match status" value="1"/>
</dbReference>
<feature type="domain" description="Creatinase N-terminal" evidence="2">
    <location>
        <begin position="11"/>
        <end position="156"/>
    </location>
</feature>
<evidence type="ECO:0000259" key="2">
    <source>
        <dbReference type="Pfam" id="PF01321"/>
    </source>
</evidence>
<dbReference type="EMBL" id="RBVX01000048">
    <property type="protein sequence ID" value="RSL29899.1"/>
    <property type="molecule type" value="Genomic_DNA"/>
</dbReference>
<dbReference type="InterPro" id="IPR029149">
    <property type="entry name" value="Creatin/AminoP/Spt16_N"/>
</dbReference>
<dbReference type="PANTHER" id="PTHR46112">
    <property type="entry name" value="AMINOPEPTIDASE"/>
    <property type="match status" value="1"/>
</dbReference>
<dbReference type="OrthoDB" id="9761809at2"/>
<organism evidence="3 4">
    <name type="scientific">Salibacterium salarium</name>
    <dbReference type="NCBI Taxonomy" id="284579"/>
    <lineage>
        <taxon>Bacteria</taxon>
        <taxon>Bacillati</taxon>
        <taxon>Bacillota</taxon>
        <taxon>Bacilli</taxon>
        <taxon>Bacillales</taxon>
        <taxon>Bacillaceae</taxon>
    </lineage>
</organism>
<dbReference type="InterPro" id="IPR000587">
    <property type="entry name" value="Creatinase_N"/>
</dbReference>
<dbReference type="CDD" id="cd01066">
    <property type="entry name" value="APP_MetAP"/>
    <property type="match status" value="1"/>
</dbReference>
<sequence>MMFSKGEYMERLQQVKIEMEQRGLDALFISDPANMNYLTGYDGWSFYVPQMVVVFLEEEEPYWFGRAQDVNGARATSWLSPCHLLSYGDEYVHSKVKHPMDVLSIWVNQHKKKIKRAGVEMEAYYFSPRALKCLESNCDWITFVDAHLLVNEVRMIKSDREIMYMKKAGKIAELAMQAGCDAVKEGARVCDVAAAISHAQLSGTADFGGDYPAIVPLLPAGVLTYAPHITWTDEKIKSGDPVIIELAGCYGRYHAPLARTITAGKPGKVFKNLSTAVIEGIETVLDQVKPGLKCEEVEQMWQDTIARHGYCKDSRIGYSIGVNYPPDWGEHTASLRPGDQTILKPNMTFHLIPGIWLEELGVEISESFVVTTNGCELLSDFPRYSFL</sequence>
<dbReference type="Proteomes" id="UP000275076">
    <property type="component" value="Unassembled WGS sequence"/>
</dbReference>
<dbReference type="Pfam" id="PF00557">
    <property type="entry name" value="Peptidase_M24"/>
    <property type="match status" value="1"/>
</dbReference>
<dbReference type="Gene3D" id="3.40.350.10">
    <property type="entry name" value="Creatinase/prolidase N-terminal domain"/>
    <property type="match status" value="1"/>
</dbReference>
<evidence type="ECO:0000313" key="4">
    <source>
        <dbReference type="Proteomes" id="UP000275076"/>
    </source>
</evidence>
<dbReference type="SUPFAM" id="SSF55920">
    <property type="entry name" value="Creatinase/aminopeptidase"/>
    <property type="match status" value="1"/>
</dbReference>
<dbReference type="PANTHER" id="PTHR46112:SF2">
    <property type="entry name" value="XAA-PRO AMINOPEPTIDASE P-RELATED"/>
    <property type="match status" value="1"/>
</dbReference>
<proteinExistence type="predicted"/>
<protein>
    <submittedName>
        <fullName evidence="3">M24 family metallopeptidase</fullName>
    </submittedName>
</protein>
<keyword evidence="4" id="KW-1185">Reference proteome</keyword>
<dbReference type="InterPro" id="IPR050659">
    <property type="entry name" value="Peptidase_M24B"/>
</dbReference>
<name>A0A428MUU2_9BACI</name>
<dbReference type="InterPro" id="IPR036005">
    <property type="entry name" value="Creatinase/aminopeptidase-like"/>
</dbReference>
<evidence type="ECO:0000259" key="1">
    <source>
        <dbReference type="Pfam" id="PF00557"/>
    </source>
</evidence>
<dbReference type="InterPro" id="IPR000994">
    <property type="entry name" value="Pept_M24"/>
</dbReference>